<dbReference type="PRINTS" id="PR00412">
    <property type="entry name" value="EPOXHYDRLASE"/>
</dbReference>
<dbReference type="RefSeq" id="WP_185005042.1">
    <property type="nucleotide sequence ID" value="NZ_BAAAUI010000025.1"/>
</dbReference>
<dbReference type="GO" id="GO:0004301">
    <property type="term" value="F:epoxide hydrolase activity"/>
    <property type="evidence" value="ECO:0007669"/>
    <property type="project" value="TreeGrafter"/>
</dbReference>
<dbReference type="SUPFAM" id="SSF53474">
    <property type="entry name" value="alpha/beta-Hydrolases"/>
    <property type="match status" value="1"/>
</dbReference>
<dbReference type="InterPro" id="IPR029058">
    <property type="entry name" value="AB_hydrolase_fold"/>
</dbReference>
<dbReference type="PRINTS" id="PR00111">
    <property type="entry name" value="ABHYDROLASE"/>
</dbReference>
<reference evidence="3 4" key="1">
    <citation type="submission" date="2020-08" db="EMBL/GenBank/DDBJ databases">
        <title>Sequencing the genomes of 1000 actinobacteria strains.</title>
        <authorList>
            <person name="Klenk H.-P."/>
        </authorList>
    </citation>
    <scope>NUCLEOTIDE SEQUENCE [LARGE SCALE GENOMIC DNA]</scope>
    <source>
        <strain evidence="3 4">DSM 44230</strain>
    </source>
</reference>
<protein>
    <submittedName>
        <fullName evidence="3">Pimeloyl-ACP methyl ester carboxylesterase</fullName>
    </submittedName>
</protein>
<evidence type="ECO:0000313" key="4">
    <source>
        <dbReference type="Proteomes" id="UP000533598"/>
    </source>
</evidence>
<evidence type="ECO:0000259" key="2">
    <source>
        <dbReference type="Pfam" id="PF00561"/>
    </source>
</evidence>
<sequence>MTALTLPRIAHRHVEVDGLRIFYREAGPADAPTLLLLHGFPTSSHQFRRLFESLGSDYHLIAPDLPGFGHSDTPDPAEFSYTFDHLAEVITGFVDVLDLRSYALYVFDYGAPVGFRLAQARPERVTGLIVQNGNAYQEGISELFQQLLDLRPGQPGAEEIIRRELTRAGLDFQYLTGVRNPELVDPDSSALDLRLLDLPLNQRVQLALTFDYHHNLTRYPDWQQWLRTHTPPTLITWGRHDPFFTEAGARAYLRDLPEAQFHLFETGHFALEEHLQEIATLIAEFLDKLAAG</sequence>
<dbReference type="EMBL" id="JACHMH010000001">
    <property type="protein sequence ID" value="MBB4679283.1"/>
    <property type="molecule type" value="Genomic_DNA"/>
</dbReference>
<accession>A0A7W7FW67</accession>
<dbReference type="Gene3D" id="3.40.50.1820">
    <property type="entry name" value="alpha/beta hydrolase"/>
    <property type="match status" value="1"/>
</dbReference>
<dbReference type="Proteomes" id="UP000533598">
    <property type="component" value="Unassembled WGS sequence"/>
</dbReference>
<comment type="caution">
    <text evidence="3">The sequence shown here is derived from an EMBL/GenBank/DDBJ whole genome shotgun (WGS) entry which is preliminary data.</text>
</comment>
<evidence type="ECO:0000313" key="3">
    <source>
        <dbReference type="EMBL" id="MBB4679283.1"/>
    </source>
</evidence>
<dbReference type="InterPro" id="IPR000073">
    <property type="entry name" value="AB_hydrolase_1"/>
</dbReference>
<dbReference type="InterPro" id="IPR000639">
    <property type="entry name" value="Epox_hydrolase-like"/>
</dbReference>
<dbReference type="Pfam" id="PF00561">
    <property type="entry name" value="Abhydrolase_1"/>
    <property type="match status" value="1"/>
</dbReference>
<proteinExistence type="predicted"/>
<dbReference type="AlphaFoldDB" id="A0A7W7FW67"/>
<keyword evidence="4" id="KW-1185">Reference proteome</keyword>
<dbReference type="PANTHER" id="PTHR42977">
    <property type="entry name" value="HYDROLASE-RELATED"/>
    <property type="match status" value="1"/>
</dbReference>
<feature type="domain" description="AB hydrolase-1" evidence="2">
    <location>
        <begin position="32"/>
        <end position="274"/>
    </location>
</feature>
<evidence type="ECO:0000256" key="1">
    <source>
        <dbReference type="ARBA" id="ARBA00022801"/>
    </source>
</evidence>
<organism evidence="3 4">
    <name type="scientific">Crossiella cryophila</name>
    <dbReference type="NCBI Taxonomy" id="43355"/>
    <lineage>
        <taxon>Bacteria</taxon>
        <taxon>Bacillati</taxon>
        <taxon>Actinomycetota</taxon>
        <taxon>Actinomycetes</taxon>
        <taxon>Pseudonocardiales</taxon>
        <taxon>Pseudonocardiaceae</taxon>
        <taxon>Crossiella</taxon>
    </lineage>
</organism>
<dbReference type="PANTHER" id="PTHR42977:SF3">
    <property type="entry name" value="AB HYDROLASE-1 DOMAIN-CONTAINING PROTEIN"/>
    <property type="match status" value="1"/>
</dbReference>
<keyword evidence="1" id="KW-0378">Hydrolase</keyword>
<dbReference type="InterPro" id="IPR051340">
    <property type="entry name" value="Haloalkane_dehalogenase"/>
</dbReference>
<gene>
    <name evidence="3" type="ORF">HNR67_005401</name>
</gene>
<name>A0A7W7FW67_9PSEU</name>